<organism evidence="1 2">
    <name type="scientific">Candidatus Lloydbacteria bacterium RIFCSPHIGHO2_02_FULL_50_13</name>
    <dbReference type="NCBI Taxonomy" id="1798661"/>
    <lineage>
        <taxon>Bacteria</taxon>
        <taxon>Candidatus Lloydiibacteriota</taxon>
    </lineage>
</organism>
<sequence length="152" mass="17283">MKFFHYLFENHPGEGNAVQINNETVGLGLPDLVTYELPVDHRDKRVLVVIDGELLLECIPKAGDCILSVALGELTTNIEHLRRSRFGTPSYKVDTGKGVAKLQLMRHFLLLTCGNFVFRRFRDKRSLGPMYIFVEVRKDANGASVVWRNSTY</sequence>
<accession>A0A1G2D0R5</accession>
<dbReference type="Proteomes" id="UP000177996">
    <property type="component" value="Unassembled WGS sequence"/>
</dbReference>
<comment type="caution">
    <text evidence="1">The sequence shown here is derived from an EMBL/GenBank/DDBJ whole genome shotgun (WGS) entry which is preliminary data.</text>
</comment>
<proteinExistence type="predicted"/>
<evidence type="ECO:0000313" key="1">
    <source>
        <dbReference type="EMBL" id="OGZ07219.1"/>
    </source>
</evidence>
<dbReference type="STRING" id="1798661.A3D65_03115"/>
<dbReference type="EMBL" id="MHLL01000065">
    <property type="protein sequence ID" value="OGZ07219.1"/>
    <property type="molecule type" value="Genomic_DNA"/>
</dbReference>
<gene>
    <name evidence="1" type="ORF">A3D65_03115</name>
</gene>
<name>A0A1G2D0R5_9BACT</name>
<reference evidence="1 2" key="1">
    <citation type="journal article" date="2016" name="Nat. Commun.">
        <title>Thousands of microbial genomes shed light on interconnected biogeochemical processes in an aquifer system.</title>
        <authorList>
            <person name="Anantharaman K."/>
            <person name="Brown C.T."/>
            <person name="Hug L.A."/>
            <person name="Sharon I."/>
            <person name="Castelle C.J."/>
            <person name="Probst A.J."/>
            <person name="Thomas B.C."/>
            <person name="Singh A."/>
            <person name="Wilkins M.J."/>
            <person name="Karaoz U."/>
            <person name="Brodie E.L."/>
            <person name="Williams K.H."/>
            <person name="Hubbard S.S."/>
            <person name="Banfield J.F."/>
        </authorList>
    </citation>
    <scope>NUCLEOTIDE SEQUENCE [LARGE SCALE GENOMIC DNA]</scope>
</reference>
<protein>
    <submittedName>
        <fullName evidence="1">Uncharacterized protein</fullName>
    </submittedName>
</protein>
<dbReference type="AlphaFoldDB" id="A0A1G2D0R5"/>
<evidence type="ECO:0000313" key="2">
    <source>
        <dbReference type="Proteomes" id="UP000177996"/>
    </source>
</evidence>